<dbReference type="EMBL" id="JNBS01000977">
    <property type="protein sequence ID" value="OQS03162.1"/>
    <property type="molecule type" value="Genomic_DNA"/>
</dbReference>
<dbReference type="Gene3D" id="3.40.50.300">
    <property type="entry name" value="P-loop containing nucleotide triphosphate hydrolases"/>
    <property type="match status" value="1"/>
</dbReference>
<dbReference type="CDD" id="cd18577">
    <property type="entry name" value="ABC_6TM_Pgp_ABCB1_D1_like"/>
    <property type="match status" value="1"/>
</dbReference>
<accession>A0A1V9ZYQ9</accession>
<feature type="transmembrane region" description="Helical" evidence="7">
    <location>
        <begin position="192"/>
        <end position="211"/>
    </location>
</feature>
<keyword evidence="10" id="KW-1185">Reference proteome</keyword>
<feature type="non-terminal residue" evidence="9">
    <location>
        <position position="448"/>
    </location>
</feature>
<dbReference type="SUPFAM" id="SSF90123">
    <property type="entry name" value="ABC transporter transmembrane region"/>
    <property type="match status" value="1"/>
</dbReference>
<dbReference type="Pfam" id="PF00005">
    <property type="entry name" value="ABC_tran"/>
    <property type="match status" value="1"/>
</dbReference>
<comment type="subcellular location">
    <subcellularLocation>
        <location evidence="1">Membrane</location>
        <topology evidence="1">Multi-pass membrane protein</topology>
    </subcellularLocation>
</comment>
<dbReference type="GO" id="GO:0015421">
    <property type="term" value="F:ABC-type oligopeptide transporter activity"/>
    <property type="evidence" value="ECO:0007669"/>
    <property type="project" value="TreeGrafter"/>
</dbReference>
<evidence type="ECO:0000256" key="4">
    <source>
        <dbReference type="ARBA" id="ARBA00022737"/>
    </source>
</evidence>
<protein>
    <submittedName>
        <fullName evidence="9">ATP-binding Cassette (ABC) Superfamily</fullName>
    </submittedName>
</protein>
<keyword evidence="3 7" id="KW-0812">Transmembrane</keyword>
<dbReference type="STRING" id="74557.A0A1V9ZYQ9"/>
<dbReference type="PROSITE" id="PS50929">
    <property type="entry name" value="ABC_TM1F"/>
    <property type="match status" value="1"/>
</dbReference>
<evidence type="ECO:0000256" key="3">
    <source>
        <dbReference type="ARBA" id="ARBA00022692"/>
    </source>
</evidence>
<evidence type="ECO:0000313" key="9">
    <source>
        <dbReference type="EMBL" id="OQS03162.1"/>
    </source>
</evidence>
<keyword evidence="5 7" id="KW-1133">Transmembrane helix</keyword>
<evidence type="ECO:0000259" key="8">
    <source>
        <dbReference type="PROSITE" id="PS50929"/>
    </source>
</evidence>
<dbReference type="GO" id="GO:0005524">
    <property type="term" value="F:ATP binding"/>
    <property type="evidence" value="ECO:0007669"/>
    <property type="project" value="UniProtKB-KW"/>
</dbReference>
<dbReference type="GO" id="GO:0016887">
    <property type="term" value="F:ATP hydrolysis activity"/>
    <property type="evidence" value="ECO:0007669"/>
    <property type="project" value="InterPro"/>
</dbReference>
<dbReference type="InterPro" id="IPR036640">
    <property type="entry name" value="ABC1_TM_sf"/>
</dbReference>
<dbReference type="InterPro" id="IPR027417">
    <property type="entry name" value="P-loop_NTPase"/>
</dbReference>
<feature type="transmembrane region" description="Helical" evidence="7">
    <location>
        <begin position="52"/>
        <end position="76"/>
    </location>
</feature>
<feature type="transmembrane region" description="Helical" evidence="7">
    <location>
        <begin position="277"/>
        <end position="299"/>
    </location>
</feature>
<feature type="transmembrane region" description="Helical" evidence="7">
    <location>
        <begin position="311"/>
        <end position="330"/>
    </location>
</feature>
<keyword evidence="2" id="KW-0813">Transport</keyword>
<dbReference type="GO" id="GO:0090374">
    <property type="term" value="P:oligopeptide export from mitochondrion"/>
    <property type="evidence" value="ECO:0007669"/>
    <property type="project" value="TreeGrafter"/>
</dbReference>
<dbReference type="AlphaFoldDB" id="A0A1V9ZYQ9"/>
<feature type="domain" description="ABC transmembrane type-1" evidence="8">
    <location>
        <begin position="54"/>
        <end position="338"/>
    </location>
</feature>
<evidence type="ECO:0000256" key="6">
    <source>
        <dbReference type="ARBA" id="ARBA00023136"/>
    </source>
</evidence>
<sequence>MNEKSTVEDGYHAIETPRGELQGKMELDELEIQVQYSFMSLYRYADKKDAGLMILGLIMSIVNGIAFPFMAILFGNALNNFAPYDQDAINTTALEFFILAIVLFISGYGSYTCFAITAERQMRAFRREVLRHIMYQEIGWYDQRDASELASTIAGDTVKIKEGMAEKLGEALRFICQFFSGYAIGFSHGWNISLAMCAVMPFMAMAMTFLIKRLRDSTARSQKVYSAAGAVAEETIGAIRTVASLNGEAKAMKKYDENVQKAEVETLGLAKFVAFSIGWFFMCMWLTYAIGLWFGGYLLSTQNGAVNTPGAVFSAFYGILLGTMSLAQISPNISAVASAKGAAAGLFKILSRPSKINAAALEGDVPMRCDGRIELKDIIFTYPSRPEDVILRGFSVIFDKGETIALVGSSGSGKSTLVALLERFYEPTSGQILLDGRDITKLQIKWLR</sequence>
<proteinExistence type="predicted"/>
<dbReference type="GO" id="GO:0005743">
    <property type="term" value="C:mitochondrial inner membrane"/>
    <property type="evidence" value="ECO:0007669"/>
    <property type="project" value="TreeGrafter"/>
</dbReference>
<gene>
    <name evidence="9" type="ORF">THRCLA_04535</name>
</gene>
<keyword evidence="9" id="KW-0547">Nucleotide-binding</keyword>
<feature type="transmembrane region" description="Helical" evidence="7">
    <location>
        <begin position="96"/>
        <end position="118"/>
    </location>
</feature>
<evidence type="ECO:0000313" key="10">
    <source>
        <dbReference type="Proteomes" id="UP000243217"/>
    </source>
</evidence>
<dbReference type="PANTHER" id="PTHR43394:SF11">
    <property type="entry name" value="ATP-BINDING CASSETTE TRANSPORTER"/>
    <property type="match status" value="1"/>
</dbReference>
<dbReference type="SUPFAM" id="SSF52540">
    <property type="entry name" value="P-loop containing nucleoside triphosphate hydrolases"/>
    <property type="match status" value="1"/>
</dbReference>
<name>A0A1V9ZYQ9_9STRA</name>
<evidence type="ECO:0000256" key="2">
    <source>
        <dbReference type="ARBA" id="ARBA00022448"/>
    </source>
</evidence>
<dbReference type="OrthoDB" id="75076at2759"/>
<keyword evidence="4" id="KW-0677">Repeat</keyword>
<dbReference type="InterPro" id="IPR003439">
    <property type="entry name" value="ABC_transporter-like_ATP-bd"/>
</dbReference>
<evidence type="ECO:0000256" key="7">
    <source>
        <dbReference type="SAM" id="Phobius"/>
    </source>
</evidence>
<organism evidence="9 10">
    <name type="scientific">Thraustotheca clavata</name>
    <dbReference type="NCBI Taxonomy" id="74557"/>
    <lineage>
        <taxon>Eukaryota</taxon>
        <taxon>Sar</taxon>
        <taxon>Stramenopiles</taxon>
        <taxon>Oomycota</taxon>
        <taxon>Saprolegniomycetes</taxon>
        <taxon>Saprolegniales</taxon>
        <taxon>Achlyaceae</taxon>
        <taxon>Thraustotheca</taxon>
    </lineage>
</organism>
<dbReference type="Pfam" id="PF00664">
    <property type="entry name" value="ABC_membrane"/>
    <property type="match status" value="1"/>
</dbReference>
<dbReference type="PANTHER" id="PTHR43394">
    <property type="entry name" value="ATP-DEPENDENT PERMEASE MDL1, MITOCHONDRIAL"/>
    <property type="match status" value="1"/>
</dbReference>
<dbReference type="InterPro" id="IPR039421">
    <property type="entry name" value="Type_1_exporter"/>
</dbReference>
<dbReference type="Gene3D" id="1.20.1560.10">
    <property type="entry name" value="ABC transporter type 1, transmembrane domain"/>
    <property type="match status" value="1"/>
</dbReference>
<evidence type="ECO:0000256" key="1">
    <source>
        <dbReference type="ARBA" id="ARBA00004141"/>
    </source>
</evidence>
<keyword evidence="9" id="KW-0067">ATP-binding</keyword>
<reference evidence="9 10" key="1">
    <citation type="journal article" date="2014" name="Genome Biol. Evol.">
        <title>The secreted proteins of Achlya hypogyna and Thraustotheca clavata identify the ancestral oomycete secretome and reveal gene acquisitions by horizontal gene transfer.</title>
        <authorList>
            <person name="Misner I."/>
            <person name="Blouin N."/>
            <person name="Leonard G."/>
            <person name="Richards T.A."/>
            <person name="Lane C.E."/>
        </authorList>
    </citation>
    <scope>NUCLEOTIDE SEQUENCE [LARGE SCALE GENOMIC DNA]</scope>
    <source>
        <strain evidence="9 10">ATCC 34112</strain>
    </source>
</reference>
<dbReference type="InterPro" id="IPR011527">
    <property type="entry name" value="ABC1_TM_dom"/>
</dbReference>
<evidence type="ECO:0000256" key="5">
    <source>
        <dbReference type="ARBA" id="ARBA00022989"/>
    </source>
</evidence>
<dbReference type="Proteomes" id="UP000243217">
    <property type="component" value="Unassembled WGS sequence"/>
</dbReference>
<comment type="caution">
    <text evidence="9">The sequence shown here is derived from an EMBL/GenBank/DDBJ whole genome shotgun (WGS) entry which is preliminary data.</text>
</comment>
<keyword evidence="6 7" id="KW-0472">Membrane</keyword>